<dbReference type="InterPro" id="IPR014729">
    <property type="entry name" value="Rossmann-like_a/b/a_fold"/>
</dbReference>
<dbReference type="InterPro" id="IPR023465">
    <property type="entry name" value="Riboflavin_kinase_dom_sf"/>
</dbReference>
<dbReference type="SUPFAM" id="SSF82114">
    <property type="entry name" value="Riboflavin kinase-like"/>
    <property type="match status" value="1"/>
</dbReference>
<keyword evidence="4 14" id="KW-0288">FMN</keyword>
<dbReference type="UniPathway" id="UPA00276">
    <property type="reaction ID" value="UER00406"/>
</dbReference>
<reference evidence="16" key="1">
    <citation type="journal article" date="2020" name="mSystems">
        <title>Genome- and Community-Level Interaction Insights into Carbon Utilization and Element Cycling Functions of Hydrothermarchaeota in Hydrothermal Sediment.</title>
        <authorList>
            <person name="Zhou Z."/>
            <person name="Liu Y."/>
            <person name="Xu W."/>
            <person name="Pan J."/>
            <person name="Luo Z.H."/>
            <person name="Li M."/>
        </authorList>
    </citation>
    <scope>NUCLEOTIDE SEQUENCE [LARGE SCALE GENOMIC DNA]</scope>
    <source>
        <strain evidence="16">SpSt-774</strain>
    </source>
</reference>
<evidence type="ECO:0000256" key="8">
    <source>
        <dbReference type="ARBA" id="ARBA00022777"/>
    </source>
</evidence>
<gene>
    <name evidence="16" type="primary">ribF</name>
    <name evidence="16" type="ORF">ENV60_08580</name>
</gene>
<feature type="domain" description="Riboflavin kinase" evidence="15">
    <location>
        <begin position="177"/>
        <end position="290"/>
    </location>
</feature>
<proteinExistence type="inferred from homology"/>
<organism evidence="16">
    <name type="scientific">candidate division WOR-3 bacterium</name>
    <dbReference type="NCBI Taxonomy" id="2052148"/>
    <lineage>
        <taxon>Bacteria</taxon>
        <taxon>Bacteria division WOR-3</taxon>
    </lineage>
</organism>
<dbReference type="InterPro" id="IPR023468">
    <property type="entry name" value="Riboflavin_kinase"/>
</dbReference>
<dbReference type="GO" id="GO:0005524">
    <property type="term" value="F:ATP binding"/>
    <property type="evidence" value="ECO:0007669"/>
    <property type="project" value="UniProtKB-UniRule"/>
</dbReference>
<protein>
    <recommendedName>
        <fullName evidence="14">Riboflavin biosynthesis protein</fullName>
    </recommendedName>
    <domain>
        <recommendedName>
            <fullName evidence="14">Riboflavin kinase</fullName>
            <ecNumber evidence="14">2.7.1.26</ecNumber>
        </recommendedName>
        <alternativeName>
            <fullName evidence="14">Flavokinase</fullName>
        </alternativeName>
    </domain>
    <domain>
        <recommendedName>
            <fullName evidence="14">FMN adenylyltransferase</fullName>
            <ecNumber evidence="14">2.7.7.2</ecNumber>
        </recommendedName>
        <alternativeName>
            <fullName evidence="14">FAD pyrophosphorylase</fullName>
        </alternativeName>
        <alternativeName>
            <fullName evidence="14">FAD synthase</fullName>
        </alternativeName>
    </domain>
</protein>
<dbReference type="Pfam" id="PF01687">
    <property type="entry name" value="Flavokinase"/>
    <property type="match status" value="1"/>
</dbReference>
<comment type="caution">
    <text evidence="16">The sequence shown here is derived from an EMBL/GenBank/DDBJ whole genome shotgun (WGS) entry which is preliminary data.</text>
</comment>
<evidence type="ECO:0000256" key="13">
    <source>
        <dbReference type="ARBA" id="ARBA00049494"/>
    </source>
</evidence>
<accession>A0A7C4X9U7</accession>
<evidence type="ECO:0000256" key="10">
    <source>
        <dbReference type="ARBA" id="ARBA00022840"/>
    </source>
</evidence>
<evidence type="ECO:0000256" key="4">
    <source>
        <dbReference type="ARBA" id="ARBA00022643"/>
    </source>
</evidence>
<keyword evidence="7 14" id="KW-0547">Nucleotide-binding</keyword>
<keyword evidence="10 14" id="KW-0067">ATP-binding</keyword>
<dbReference type="Pfam" id="PF06574">
    <property type="entry name" value="FAD_syn"/>
    <property type="match status" value="1"/>
</dbReference>
<name>A0A7C4X9U7_UNCW3</name>
<dbReference type="InterPro" id="IPR015864">
    <property type="entry name" value="FAD_synthase"/>
</dbReference>
<evidence type="ECO:0000256" key="2">
    <source>
        <dbReference type="ARBA" id="ARBA00005201"/>
    </source>
</evidence>
<comment type="catalytic activity">
    <reaction evidence="12 14">
        <text>riboflavin + ATP = FMN + ADP + H(+)</text>
        <dbReference type="Rhea" id="RHEA:14357"/>
        <dbReference type="ChEBI" id="CHEBI:15378"/>
        <dbReference type="ChEBI" id="CHEBI:30616"/>
        <dbReference type="ChEBI" id="CHEBI:57986"/>
        <dbReference type="ChEBI" id="CHEBI:58210"/>
        <dbReference type="ChEBI" id="CHEBI:456216"/>
        <dbReference type="EC" id="2.7.1.26"/>
    </reaction>
</comment>
<dbReference type="UniPathway" id="UPA00277">
    <property type="reaction ID" value="UER00407"/>
</dbReference>
<dbReference type="EC" id="2.7.7.2" evidence="14"/>
<comment type="similarity">
    <text evidence="14">Belongs to the ribF family.</text>
</comment>
<evidence type="ECO:0000256" key="11">
    <source>
        <dbReference type="ARBA" id="ARBA00023268"/>
    </source>
</evidence>
<dbReference type="NCBIfam" id="TIGR00083">
    <property type="entry name" value="ribF"/>
    <property type="match status" value="1"/>
</dbReference>
<dbReference type="CDD" id="cd02064">
    <property type="entry name" value="FAD_synthetase_N"/>
    <property type="match status" value="1"/>
</dbReference>
<dbReference type="SUPFAM" id="SSF52374">
    <property type="entry name" value="Nucleotidylyl transferase"/>
    <property type="match status" value="1"/>
</dbReference>
<comment type="catalytic activity">
    <reaction evidence="13 14">
        <text>FMN + ATP + H(+) = FAD + diphosphate</text>
        <dbReference type="Rhea" id="RHEA:17237"/>
        <dbReference type="ChEBI" id="CHEBI:15378"/>
        <dbReference type="ChEBI" id="CHEBI:30616"/>
        <dbReference type="ChEBI" id="CHEBI:33019"/>
        <dbReference type="ChEBI" id="CHEBI:57692"/>
        <dbReference type="ChEBI" id="CHEBI:58210"/>
        <dbReference type="EC" id="2.7.7.2"/>
    </reaction>
</comment>
<keyword evidence="9 14" id="KW-0274">FAD</keyword>
<dbReference type="GO" id="GO:0003919">
    <property type="term" value="F:FMN adenylyltransferase activity"/>
    <property type="evidence" value="ECO:0007669"/>
    <property type="project" value="UniProtKB-UniRule"/>
</dbReference>
<dbReference type="InterPro" id="IPR002606">
    <property type="entry name" value="Riboflavin_kinase_bac"/>
</dbReference>
<dbReference type="GO" id="GO:0009231">
    <property type="term" value="P:riboflavin biosynthetic process"/>
    <property type="evidence" value="ECO:0007669"/>
    <property type="project" value="InterPro"/>
</dbReference>
<evidence type="ECO:0000256" key="6">
    <source>
        <dbReference type="ARBA" id="ARBA00022695"/>
    </source>
</evidence>
<evidence type="ECO:0000259" key="15">
    <source>
        <dbReference type="SMART" id="SM00904"/>
    </source>
</evidence>
<keyword evidence="8 14" id="KW-0418">Kinase</keyword>
<evidence type="ECO:0000256" key="5">
    <source>
        <dbReference type="ARBA" id="ARBA00022679"/>
    </source>
</evidence>
<dbReference type="GO" id="GO:0009398">
    <property type="term" value="P:FMN biosynthetic process"/>
    <property type="evidence" value="ECO:0007669"/>
    <property type="project" value="UniProtKB-UniRule"/>
</dbReference>
<keyword evidence="5 14" id="KW-0808">Transferase</keyword>
<keyword evidence="6 14" id="KW-0548">Nucleotidyltransferase</keyword>
<dbReference type="PIRSF" id="PIRSF004491">
    <property type="entry name" value="FAD_Synth"/>
    <property type="match status" value="1"/>
</dbReference>
<dbReference type="EC" id="2.7.1.26" evidence="14"/>
<comment type="pathway">
    <text evidence="2 14">Cofactor biosynthesis; FMN biosynthesis; FMN from riboflavin (ATP route): step 1/1.</text>
</comment>
<evidence type="ECO:0000313" key="16">
    <source>
        <dbReference type="EMBL" id="HGV98332.1"/>
    </source>
</evidence>
<dbReference type="SMART" id="SM00904">
    <property type="entry name" value="Flavokinase"/>
    <property type="match status" value="1"/>
</dbReference>
<dbReference type="Gene3D" id="2.40.30.30">
    <property type="entry name" value="Riboflavin kinase-like"/>
    <property type="match status" value="1"/>
</dbReference>
<dbReference type="PANTHER" id="PTHR22749">
    <property type="entry name" value="RIBOFLAVIN KINASE/FMN ADENYLYLTRANSFERASE"/>
    <property type="match status" value="1"/>
</dbReference>
<dbReference type="PANTHER" id="PTHR22749:SF6">
    <property type="entry name" value="RIBOFLAVIN KINASE"/>
    <property type="match status" value="1"/>
</dbReference>
<evidence type="ECO:0000256" key="3">
    <source>
        <dbReference type="ARBA" id="ARBA00022630"/>
    </source>
</evidence>
<dbReference type="Gene3D" id="3.40.50.620">
    <property type="entry name" value="HUPs"/>
    <property type="match status" value="1"/>
</dbReference>
<dbReference type="GO" id="GO:0008531">
    <property type="term" value="F:riboflavin kinase activity"/>
    <property type="evidence" value="ECO:0007669"/>
    <property type="project" value="UniProtKB-UniRule"/>
</dbReference>
<dbReference type="EMBL" id="DTGZ01000161">
    <property type="protein sequence ID" value="HGV98332.1"/>
    <property type="molecule type" value="Genomic_DNA"/>
</dbReference>
<evidence type="ECO:0000256" key="12">
    <source>
        <dbReference type="ARBA" id="ARBA00047880"/>
    </source>
</evidence>
<evidence type="ECO:0000256" key="1">
    <source>
        <dbReference type="ARBA" id="ARBA00004726"/>
    </source>
</evidence>
<evidence type="ECO:0000256" key="9">
    <source>
        <dbReference type="ARBA" id="ARBA00022827"/>
    </source>
</evidence>
<dbReference type="InterPro" id="IPR015865">
    <property type="entry name" value="Riboflavin_kinase_bac/euk"/>
</dbReference>
<comment type="pathway">
    <text evidence="1 14">Cofactor biosynthesis; FAD biosynthesis; FAD from FMN: step 1/1.</text>
</comment>
<evidence type="ECO:0000256" key="7">
    <source>
        <dbReference type="ARBA" id="ARBA00022741"/>
    </source>
</evidence>
<keyword evidence="3 14" id="KW-0285">Flavoprotein</keyword>
<sequence length="290" mass="33108">MKIIYNRINPFTYNSVCALGNFDGIHKAHQEIIKKVKDIAGKERKTGIITFQPPPVSVLHKNGIFFLTTKEEKEKILEKLGIDFIFYFKFDKRFAQSLPDKFVNTLYEMVKPAVVVVGENFHFGRERQGNAKLLKELARGKFSVEIVLNIMDQEGLISSTRIRELLLLGHIPQANQILGREYSITGQVIKGKGKGVQLGFPTINLSVDREKLLPLDGVYEVKLEIKNIIYKGAMFLGHNRIEVHILKFNGNLYKQKITVQIIRRLRAIKNFSDDESLKRAIAGDISKIIQ</sequence>
<dbReference type="AlphaFoldDB" id="A0A7C4X9U7"/>
<keyword evidence="11" id="KW-0511">Multifunctional enzyme</keyword>
<evidence type="ECO:0000256" key="14">
    <source>
        <dbReference type="PIRNR" id="PIRNR004491"/>
    </source>
</evidence>
<dbReference type="GO" id="GO:0006747">
    <property type="term" value="P:FAD biosynthetic process"/>
    <property type="evidence" value="ECO:0007669"/>
    <property type="project" value="UniProtKB-UniRule"/>
</dbReference>